<reference evidence="1 2" key="1">
    <citation type="submission" date="2017-08" db="EMBL/GenBank/DDBJ databases">
        <title>Genomic and metabolic characterisation of spoilage-associated Pseudomonas species.</title>
        <authorList>
            <person name="Stanborough T."/>
            <person name="Fegan N."/>
            <person name="Powell S.M."/>
            <person name="Singh T."/>
            <person name="Tamplin M.L."/>
            <person name="Chandry P.S."/>
        </authorList>
    </citation>
    <scope>NUCLEOTIDE SEQUENCE [LARGE SCALE GENOMIC DNA]</scope>
    <source>
        <strain evidence="1 2">L1802</strain>
    </source>
</reference>
<proteinExistence type="predicted"/>
<dbReference type="AlphaFoldDB" id="A0A266NDB6"/>
<dbReference type="EMBL" id="NQKI01000006">
    <property type="protein sequence ID" value="OZY60410.1"/>
    <property type="molecule type" value="Genomic_DNA"/>
</dbReference>
<evidence type="ECO:0000313" key="1">
    <source>
        <dbReference type="EMBL" id="OZY60410.1"/>
    </source>
</evidence>
<name>A0A266NDB6_9PSED</name>
<organism evidence="1 2">
    <name type="scientific">Pseudomonas lundensis</name>
    <dbReference type="NCBI Taxonomy" id="86185"/>
    <lineage>
        <taxon>Bacteria</taxon>
        <taxon>Pseudomonadati</taxon>
        <taxon>Pseudomonadota</taxon>
        <taxon>Gammaproteobacteria</taxon>
        <taxon>Pseudomonadales</taxon>
        <taxon>Pseudomonadaceae</taxon>
        <taxon>Pseudomonas</taxon>
    </lineage>
</organism>
<evidence type="ECO:0000313" key="2">
    <source>
        <dbReference type="Proteomes" id="UP000215788"/>
    </source>
</evidence>
<protein>
    <submittedName>
        <fullName evidence="1">Uncharacterized protein</fullName>
    </submittedName>
</protein>
<accession>A0A266NDB6</accession>
<comment type="caution">
    <text evidence="1">The sequence shown here is derived from an EMBL/GenBank/DDBJ whole genome shotgun (WGS) entry which is preliminary data.</text>
</comment>
<gene>
    <name evidence="1" type="ORF">CJF39_05885</name>
</gene>
<dbReference type="RefSeq" id="WP_048375928.1">
    <property type="nucleotide sequence ID" value="NZ_JAAQYE010000029.1"/>
</dbReference>
<dbReference type="Proteomes" id="UP000215788">
    <property type="component" value="Unassembled WGS sequence"/>
</dbReference>
<sequence>MKSEYRCLVEMIISDERKLAEATKLHAEALERFQKAAETLVAVSKRLDSRRIELSRLDELLDRARPASGGGKAAPQDLAPTDGGAEIRALRGDVKSLQASVRLLCRESVRTEI</sequence>